<evidence type="ECO:0000256" key="3">
    <source>
        <dbReference type="ARBA" id="ARBA00020797"/>
    </source>
</evidence>
<dbReference type="GO" id="GO:0003723">
    <property type="term" value="F:RNA binding"/>
    <property type="evidence" value="ECO:0007669"/>
    <property type="project" value="UniProtKB-UniRule"/>
</dbReference>
<dbReference type="CDD" id="cd18802">
    <property type="entry name" value="SF2_C_dicer"/>
    <property type="match status" value="1"/>
</dbReference>
<evidence type="ECO:0000313" key="26">
    <source>
        <dbReference type="Proteomes" id="UP000001699"/>
    </source>
</evidence>
<dbReference type="GO" id="GO:0003677">
    <property type="term" value="F:DNA binding"/>
    <property type="evidence" value="ECO:0007669"/>
    <property type="project" value="InterPro"/>
</dbReference>
<dbReference type="GO" id="GO:0051607">
    <property type="term" value="P:defense response to virus"/>
    <property type="evidence" value="ECO:0007669"/>
    <property type="project" value="UniProtKB-KW"/>
</dbReference>
<dbReference type="SMART" id="SM00490">
    <property type="entry name" value="HELICc"/>
    <property type="match status" value="1"/>
</dbReference>
<dbReference type="InterPro" id="IPR036389">
    <property type="entry name" value="RNase_III_sf"/>
</dbReference>
<comment type="cofactor">
    <cofactor evidence="1">
        <name>Mn(2+)</name>
        <dbReference type="ChEBI" id="CHEBI:29035"/>
    </cofactor>
</comment>
<protein>
    <recommendedName>
        <fullName evidence="3">Dicer-like protein 1</fullName>
    </recommendedName>
</protein>
<evidence type="ECO:0000256" key="11">
    <source>
        <dbReference type="ARBA" id="ARBA00022840"/>
    </source>
</evidence>
<evidence type="ECO:0000256" key="2">
    <source>
        <dbReference type="ARBA" id="ARBA00001946"/>
    </source>
</evidence>
<keyword evidence="13 18" id="KW-0694">RNA-binding</keyword>
<dbReference type="PhylomeDB" id="B0Y124"/>
<dbReference type="GO" id="GO:0004386">
    <property type="term" value="F:helicase activity"/>
    <property type="evidence" value="ECO:0007669"/>
    <property type="project" value="UniProtKB-KW"/>
</dbReference>
<keyword evidence="9 25" id="KW-0347">Helicase</keyword>
<dbReference type="Pfam" id="PF24995">
    <property type="entry name" value="DSRM_2"/>
    <property type="match status" value="1"/>
</dbReference>
<dbReference type="Pfam" id="PF04851">
    <property type="entry name" value="ResIII"/>
    <property type="match status" value="1"/>
</dbReference>
<dbReference type="GO" id="GO:0050688">
    <property type="term" value="P:regulation of defense response to virus"/>
    <property type="evidence" value="ECO:0007669"/>
    <property type="project" value="UniProtKB-KW"/>
</dbReference>
<dbReference type="Gene3D" id="3.30.160.380">
    <property type="entry name" value="Dicer dimerisation domain"/>
    <property type="match status" value="1"/>
</dbReference>
<dbReference type="PANTHER" id="PTHR14950">
    <property type="entry name" value="DICER-RELATED"/>
    <property type="match status" value="1"/>
</dbReference>
<keyword evidence="12" id="KW-0460">Magnesium</keyword>
<dbReference type="GO" id="GO:0004525">
    <property type="term" value="F:ribonuclease III activity"/>
    <property type="evidence" value="ECO:0007669"/>
    <property type="project" value="InterPro"/>
</dbReference>
<keyword evidence="26" id="KW-1185">Reference proteome</keyword>
<dbReference type="PANTHER" id="PTHR14950:SF62">
    <property type="entry name" value="DICER-LIKE PROTEIN 1"/>
    <property type="match status" value="1"/>
</dbReference>
<dbReference type="PROSITE" id="PS00517">
    <property type="entry name" value="RNASE_3_1"/>
    <property type="match status" value="1"/>
</dbReference>
<feature type="domain" description="Helicase C-terminal" evidence="23">
    <location>
        <begin position="480"/>
        <end position="639"/>
    </location>
</feature>
<evidence type="ECO:0000256" key="15">
    <source>
        <dbReference type="ARBA" id="ARBA00023211"/>
    </source>
</evidence>
<dbReference type="Pfam" id="PF03368">
    <property type="entry name" value="Dicer_dimer"/>
    <property type="match status" value="1"/>
</dbReference>
<evidence type="ECO:0000256" key="19">
    <source>
        <dbReference type="SAM" id="MobiDB-lite"/>
    </source>
</evidence>
<evidence type="ECO:0000313" key="25">
    <source>
        <dbReference type="EMBL" id="EDP51915.1"/>
    </source>
</evidence>
<evidence type="ECO:0000256" key="16">
    <source>
        <dbReference type="ARBA" id="ARBA00025403"/>
    </source>
</evidence>
<dbReference type="GO" id="GO:0005634">
    <property type="term" value="C:nucleus"/>
    <property type="evidence" value="ECO:0007669"/>
    <property type="project" value="TreeGrafter"/>
</dbReference>
<dbReference type="InterPro" id="IPR006935">
    <property type="entry name" value="Helicase/UvrB_N"/>
</dbReference>
<dbReference type="Pfam" id="PF00271">
    <property type="entry name" value="Helicase_C"/>
    <property type="match status" value="1"/>
</dbReference>
<keyword evidence="15" id="KW-0464">Manganese</keyword>
<dbReference type="InterPro" id="IPR014001">
    <property type="entry name" value="Helicase_ATP-bd"/>
</dbReference>
<keyword evidence="8" id="KW-0378">Hydrolase</keyword>
<dbReference type="SUPFAM" id="SSF52540">
    <property type="entry name" value="P-loop containing nucleoside triphosphate hydrolases"/>
    <property type="match status" value="1"/>
</dbReference>
<dbReference type="Proteomes" id="UP000001699">
    <property type="component" value="Unassembled WGS sequence"/>
</dbReference>
<keyword evidence="6" id="KW-0677">Repeat</keyword>
<dbReference type="PROSITE" id="PS50142">
    <property type="entry name" value="RNASE_3_2"/>
    <property type="match status" value="2"/>
</dbReference>
<feature type="domain" description="RNase III" evidence="20">
    <location>
        <begin position="1083"/>
        <end position="1223"/>
    </location>
</feature>
<feature type="region of interest" description="Disordered" evidence="19">
    <location>
        <begin position="38"/>
        <end position="68"/>
    </location>
</feature>
<evidence type="ECO:0000256" key="9">
    <source>
        <dbReference type="ARBA" id="ARBA00022806"/>
    </source>
</evidence>
<dbReference type="InterPro" id="IPR056755">
    <property type="entry name" value="DSRM_2"/>
</dbReference>
<dbReference type="FunFam" id="1.10.1520.10:FF:000026">
    <property type="entry name" value="Dicer-like protein 1"/>
    <property type="match status" value="1"/>
</dbReference>
<dbReference type="InterPro" id="IPR005034">
    <property type="entry name" value="Dicer_dimerisation"/>
</dbReference>
<dbReference type="FunFam" id="3.30.160.380:FF:000004">
    <property type="entry name" value="Dicer-like protein 1"/>
    <property type="match status" value="1"/>
</dbReference>
<evidence type="ECO:0000259" key="24">
    <source>
        <dbReference type="PROSITE" id="PS51327"/>
    </source>
</evidence>
<feature type="domain" description="PAZ" evidence="21">
    <location>
        <begin position="912"/>
        <end position="1040"/>
    </location>
</feature>
<evidence type="ECO:0000259" key="22">
    <source>
        <dbReference type="PROSITE" id="PS51192"/>
    </source>
</evidence>
<dbReference type="InterPro" id="IPR003100">
    <property type="entry name" value="PAZ_dom"/>
</dbReference>
<dbReference type="InterPro" id="IPR038248">
    <property type="entry name" value="Dicer_dimer_sf"/>
</dbReference>
<dbReference type="Pfam" id="PF00636">
    <property type="entry name" value="Ribonuclease_3"/>
    <property type="match status" value="2"/>
</dbReference>
<keyword evidence="4" id="KW-0930">Antiviral protein</keyword>
<evidence type="ECO:0000256" key="5">
    <source>
        <dbReference type="ARBA" id="ARBA00022723"/>
    </source>
</evidence>
<comment type="cofactor">
    <cofactor evidence="2">
        <name>Mg(2+)</name>
        <dbReference type="ChEBI" id="CHEBI:18420"/>
    </cofactor>
</comment>
<dbReference type="SUPFAM" id="SSF69065">
    <property type="entry name" value="RNase III domain-like"/>
    <property type="match status" value="2"/>
</dbReference>
<evidence type="ECO:0000256" key="8">
    <source>
        <dbReference type="ARBA" id="ARBA00022801"/>
    </source>
</evidence>
<dbReference type="SMART" id="SM00487">
    <property type="entry name" value="DEXDc"/>
    <property type="match status" value="1"/>
</dbReference>
<dbReference type="PROSITE" id="PS51327">
    <property type="entry name" value="DICER_DSRBF"/>
    <property type="match status" value="1"/>
</dbReference>
<evidence type="ECO:0000259" key="23">
    <source>
        <dbReference type="PROSITE" id="PS51194"/>
    </source>
</evidence>
<dbReference type="GO" id="GO:0005524">
    <property type="term" value="F:ATP binding"/>
    <property type="evidence" value="ECO:0007669"/>
    <property type="project" value="UniProtKB-KW"/>
</dbReference>
<dbReference type="EMBL" id="DS499597">
    <property type="protein sequence ID" value="EDP51915.1"/>
    <property type="molecule type" value="Genomic_DNA"/>
</dbReference>
<organism evidence="25 26">
    <name type="scientific">Aspergillus fumigatus (strain CBS 144.89 / FGSC A1163 / CEA10)</name>
    <name type="common">Neosartorya fumigata</name>
    <dbReference type="NCBI Taxonomy" id="451804"/>
    <lineage>
        <taxon>Eukaryota</taxon>
        <taxon>Fungi</taxon>
        <taxon>Dikarya</taxon>
        <taxon>Ascomycota</taxon>
        <taxon>Pezizomycotina</taxon>
        <taxon>Eurotiomycetes</taxon>
        <taxon>Eurotiomycetidae</taxon>
        <taxon>Eurotiales</taxon>
        <taxon>Aspergillaceae</taxon>
        <taxon>Aspergillus</taxon>
        <taxon>Aspergillus subgen. Fumigati</taxon>
    </lineage>
</organism>
<evidence type="ECO:0000256" key="1">
    <source>
        <dbReference type="ARBA" id="ARBA00001936"/>
    </source>
</evidence>
<evidence type="ECO:0000256" key="10">
    <source>
        <dbReference type="ARBA" id="ARBA00022833"/>
    </source>
</evidence>
<feature type="domain" description="Dicer dsRNA-binding fold" evidence="24">
    <location>
        <begin position="672"/>
        <end position="762"/>
    </location>
</feature>
<dbReference type="Gene3D" id="3.40.50.300">
    <property type="entry name" value="P-loop containing nucleotide triphosphate hydrolases"/>
    <property type="match status" value="2"/>
</dbReference>
<proteinExistence type="inferred from homology"/>
<dbReference type="InterPro" id="IPR027417">
    <property type="entry name" value="P-loop_NTPase"/>
</dbReference>
<comment type="similarity">
    <text evidence="17 18">Belongs to the helicase family. Dicer subfamily.</text>
</comment>
<accession>B0Y124</accession>
<dbReference type="CDD" id="cd00593">
    <property type="entry name" value="RIBOc"/>
    <property type="match status" value="2"/>
</dbReference>
<dbReference type="GO" id="GO:0030422">
    <property type="term" value="P:siRNA processing"/>
    <property type="evidence" value="ECO:0007669"/>
    <property type="project" value="TreeGrafter"/>
</dbReference>
<dbReference type="FunFam" id="3.40.50.300:FF:001988">
    <property type="entry name" value="Dicer-like protein 1"/>
    <property type="match status" value="1"/>
</dbReference>
<evidence type="ECO:0000256" key="13">
    <source>
        <dbReference type="ARBA" id="ARBA00022884"/>
    </source>
</evidence>
<sequence>MAEQISLVDVSPSVSLRGEDSSNVALLRDVFLPDVAASDPAESSVDVQDEHSSDDSDNENEVFPKQNDFSQRRRIQNAQFEALLSKCTDADSNEAFDRAPIALSDGELSIAHLVKKQDLGNGMLDPREYQIELFERAKTQNTIAVLDTGSGKTLIAVLLLRHTILNELDDRANGKTHRVSFFLVFVLLALGRCILTWCKVDSVTLAYQQAAVVRNNIDQNVAHFFGAMGTDLWDKRTWDKHLQRNMVIVCTAEILNQCLLNSYVRMDQINLLIFDEAHHAKKDHPYARIIRDSYFKAQPSQRPRVFGMTASPIDTKGDITEAATYVLSRRLETFLDSRIATTSKITLLREVVSRPIEKVWAYNRLEPPFATELYKLMDTRYGNIKVLEGVYRFAWNASSELGKWCSDRAWWHALADDVLPKLEGNINKLIESNTMKAEHGAVFKDIIRIREASETVKNYFFTDPELPGELSPKVQRLRMELSKHFNDTTGTKCIVFTQKRYTAKILNELFTVLNIPNLRPGVLIGVRPGDIGGMNITFRQQFLALVKFRTGEINCLFATSVAEEGLDIPDCNLVIRFDLYRTLIQYVQSRGRARHCTSTYAIMVEKDNAEHEGRLKEIREAENIMRRFCEILPEDRILHGNDHDLDSFLQEEEGRRTFTVKSTGAKLTYHSAIAILARYASSLQYEKETVPQVTYVVTIASNAYVCEVILPEKSPIRGLTGSPAMRKAVAKRSAAFDTCLLLRKNRLLDGYFNSIYHRRLPAMRNAKLAITCKRTNAYDMLLKPSIWAKQRTTPTETFYGIHMSLLPSKPLSRDHRPILLLTREKLPEFPAFSIYLDEDVETKVLSYPLKHGLQISVDKLQSLTVFTLRIFRDIFHKVYEHEVQKMPYWLAPAEAIDGRGSGKNPRDCIDWDTVSFVHNNDEITFTRNLNPESLVNRFIFDNWDGRFRYFTVAVADTLQPSDPPPPSVPRRRYMNNIMNYTLSLSKNSRARFLSSCDWNQPVLQAELVRLRRNLLDKMTTQEKEMQTECFICAEPLRISALPPSIVSTCLAFPAIISRLDSYLIALEACDELELVIRPDFALEAFTKDSDNTEEHRGQQIHFQRGMGKNYERLEFLGDCFLKMATSIALFSQNPNDDEFDYHVNRMCLICNKNLFNTAIKKQIYRYIRSRGFSRHIWYPDGLTLLHGKDHSTKLLSEGKHALGEKTIADVCEALIGASLLSGGPEHRFDMATKAVSALVDSPSHRVSCWKEYITLYTLPKYQTEKHRGSEDDLARHVEEELGYHFTYPRLLASAITHPSLPSTWGYRVPCYQRLEFLGDSLLDMVCVEDLFRRFPDRDPQWLSEHKMAMVSNKFLGALSVKLGFHRRIMAFSNPLQAQITHYVEEIETAQAESQGACLPDMVEAYLGAIFVDSKFDFQVIEAFFERQIKPFFEDMSIYDTFANKHPTTFLHNKLTNEYGCTNYCLKAGELPTIDGAPATVLAAVIVHGNVISEARSSSSRYAKIKASEKALAVLDGLLPSEFCQKYRCDCKETKNSSSVVEIGTAI</sequence>
<dbReference type="PROSITE" id="PS50821">
    <property type="entry name" value="PAZ"/>
    <property type="match status" value="1"/>
</dbReference>
<name>B0Y124_ASPFC</name>
<keyword evidence="11" id="KW-0067">ATP-binding</keyword>
<evidence type="ECO:0000256" key="17">
    <source>
        <dbReference type="ARBA" id="ARBA00035116"/>
    </source>
</evidence>
<dbReference type="GO" id="GO:0046872">
    <property type="term" value="F:metal ion binding"/>
    <property type="evidence" value="ECO:0007669"/>
    <property type="project" value="UniProtKB-KW"/>
</dbReference>
<dbReference type="GO" id="GO:0005737">
    <property type="term" value="C:cytoplasm"/>
    <property type="evidence" value="ECO:0007669"/>
    <property type="project" value="TreeGrafter"/>
</dbReference>
<dbReference type="HOGENOM" id="CLU_000907_4_3_1"/>
<dbReference type="PROSITE" id="PS50007">
    <property type="entry name" value="PIPLC_X_DOMAIN"/>
    <property type="match status" value="1"/>
</dbReference>
<dbReference type="PROSITE" id="PS51192">
    <property type="entry name" value="HELICASE_ATP_BIND_1"/>
    <property type="match status" value="1"/>
</dbReference>
<evidence type="ECO:0000256" key="14">
    <source>
        <dbReference type="ARBA" id="ARBA00023118"/>
    </source>
</evidence>
<dbReference type="CDD" id="cd18034">
    <property type="entry name" value="DEXHc_dicer"/>
    <property type="match status" value="1"/>
</dbReference>
<keyword evidence="14" id="KW-0051">Antiviral defense</keyword>
<dbReference type="FunFam" id="3.40.50.300:FF:001669">
    <property type="entry name" value="Dicer-like protein 1"/>
    <property type="match status" value="1"/>
</dbReference>
<evidence type="ECO:0000259" key="20">
    <source>
        <dbReference type="PROSITE" id="PS50142"/>
    </source>
</evidence>
<dbReference type="Gene3D" id="1.10.1520.10">
    <property type="entry name" value="Ribonuclease III domain"/>
    <property type="match status" value="2"/>
</dbReference>
<keyword evidence="7" id="KW-0547">Nucleotide-binding</keyword>
<evidence type="ECO:0000256" key="4">
    <source>
        <dbReference type="ARBA" id="ARBA00022721"/>
    </source>
</evidence>
<reference evidence="25 26" key="1">
    <citation type="journal article" date="2008" name="PLoS Genet.">
        <title>Genomic islands in the pathogenic filamentous fungus Aspergillus fumigatus.</title>
        <authorList>
            <person name="Fedorova N.D."/>
            <person name="Khaldi N."/>
            <person name="Joardar V.S."/>
            <person name="Maiti R."/>
            <person name="Amedeo P."/>
            <person name="Anderson M.J."/>
            <person name="Crabtree J."/>
            <person name="Silva J.C."/>
            <person name="Badger J.H."/>
            <person name="Albarraq A."/>
            <person name="Angiuoli S."/>
            <person name="Bussey H."/>
            <person name="Bowyer P."/>
            <person name="Cotty P.J."/>
            <person name="Dyer P.S."/>
            <person name="Egan A."/>
            <person name="Galens K."/>
            <person name="Fraser-Liggett C.M."/>
            <person name="Haas B.J."/>
            <person name="Inman J.M."/>
            <person name="Kent R."/>
            <person name="Lemieux S."/>
            <person name="Malavazi I."/>
            <person name="Orvis J."/>
            <person name="Roemer T."/>
            <person name="Ronning C.M."/>
            <person name="Sundaram J.P."/>
            <person name="Sutton G."/>
            <person name="Turner G."/>
            <person name="Venter J.C."/>
            <person name="White O.R."/>
            <person name="Whitty B.R."/>
            <person name="Youngman P."/>
            <person name="Wolfe K.H."/>
            <person name="Goldman G.H."/>
            <person name="Wortman J.R."/>
            <person name="Jiang B."/>
            <person name="Denning D.W."/>
            <person name="Nierman W.C."/>
        </authorList>
    </citation>
    <scope>NUCLEOTIDE SEQUENCE [LARGE SCALE GENOMIC DNA]</scope>
    <source>
        <strain evidence="26">CBS 144.89 / FGSC A1163 / CEA10</strain>
    </source>
</reference>
<dbReference type="InterPro" id="IPR001650">
    <property type="entry name" value="Helicase_C-like"/>
</dbReference>
<keyword evidence="10" id="KW-0862">Zinc</keyword>
<dbReference type="SMART" id="SM00535">
    <property type="entry name" value="RIBOc"/>
    <property type="match status" value="2"/>
</dbReference>
<keyword evidence="5" id="KW-0479">Metal-binding</keyword>
<feature type="domain" description="RNase III" evidence="20">
    <location>
        <begin position="1274"/>
        <end position="1414"/>
    </location>
</feature>
<evidence type="ECO:0000256" key="18">
    <source>
        <dbReference type="PROSITE-ProRule" id="PRU00657"/>
    </source>
</evidence>
<dbReference type="PROSITE" id="PS51194">
    <property type="entry name" value="HELICASE_CTER"/>
    <property type="match status" value="1"/>
</dbReference>
<evidence type="ECO:0000259" key="21">
    <source>
        <dbReference type="PROSITE" id="PS50821"/>
    </source>
</evidence>
<dbReference type="InterPro" id="IPR000999">
    <property type="entry name" value="RNase_III_dom"/>
</dbReference>
<evidence type="ECO:0000256" key="12">
    <source>
        <dbReference type="ARBA" id="ARBA00022842"/>
    </source>
</evidence>
<comment type="function">
    <text evidence="16">Dicer-like endonuclease involved in cleaving double-stranded RNA in the RNA interference (RNAi) pathway. Produces 21 to 25 bp dsRNAs (siRNAs) which target the selective destruction of homologous RNAs leading to sequence-specific suppression of gene expression, called post-transcriptional gene silencing (PTGS). Part of a broad host defense response against viral infection and transposons.</text>
</comment>
<dbReference type="FunFam" id="1.10.1520.10:FF:000015">
    <property type="entry name" value="Dicer-like protein 1"/>
    <property type="match status" value="1"/>
</dbReference>
<gene>
    <name evidence="25" type="ORF">AFUB_059350</name>
</gene>
<evidence type="ECO:0000256" key="6">
    <source>
        <dbReference type="ARBA" id="ARBA00022737"/>
    </source>
</evidence>
<feature type="domain" description="Helicase ATP-binding" evidence="22">
    <location>
        <begin position="133"/>
        <end position="330"/>
    </location>
</feature>
<dbReference type="OrthoDB" id="416741at2759"/>
<evidence type="ECO:0000256" key="7">
    <source>
        <dbReference type="ARBA" id="ARBA00022741"/>
    </source>
</evidence>